<name>A0ABV8Q747_9MICO</name>
<evidence type="ECO:0000313" key="1">
    <source>
        <dbReference type="EMBL" id="MFC4243275.1"/>
    </source>
</evidence>
<protein>
    <submittedName>
        <fullName evidence="1">Uncharacterized protein</fullName>
    </submittedName>
</protein>
<dbReference type="Proteomes" id="UP001595900">
    <property type="component" value="Unassembled WGS sequence"/>
</dbReference>
<sequence length="66" mass="7849">MDAFDNPLNFHRETYVSERSGLPIYVACYCELRRDHTYPEWVELYADDKWQARYAANLEEATAVML</sequence>
<proteinExistence type="predicted"/>
<evidence type="ECO:0000313" key="2">
    <source>
        <dbReference type="Proteomes" id="UP001595900"/>
    </source>
</evidence>
<dbReference type="EMBL" id="JBHSCN010000005">
    <property type="protein sequence ID" value="MFC4243275.1"/>
    <property type="molecule type" value="Genomic_DNA"/>
</dbReference>
<keyword evidence="2" id="KW-1185">Reference proteome</keyword>
<comment type="caution">
    <text evidence="1">The sequence shown here is derived from an EMBL/GenBank/DDBJ whole genome shotgun (WGS) entry which is preliminary data.</text>
</comment>
<reference evidence="2" key="1">
    <citation type="journal article" date="2019" name="Int. J. Syst. Evol. Microbiol.">
        <title>The Global Catalogue of Microorganisms (GCM) 10K type strain sequencing project: providing services to taxonomists for standard genome sequencing and annotation.</title>
        <authorList>
            <consortium name="The Broad Institute Genomics Platform"/>
            <consortium name="The Broad Institute Genome Sequencing Center for Infectious Disease"/>
            <person name="Wu L."/>
            <person name="Ma J."/>
        </authorList>
    </citation>
    <scope>NUCLEOTIDE SEQUENCE [LARGE SCALE GENOMIC DNA]</scope>
    <source>
        <strain evidence="2">CGMCC 1.10363</strain>
    </source>
</reference>
<dbReference type="RefSeq" id="WP_390228288.1">
    <property type="nucleotide sequence ID" value="NZ_JBHSCN010000005.1"/>
</dbReference>
<gene>
    <name evidence="1" type="ORF">ACFOYW_07800</name>
</gene>
<accession>A0ABV8Q747</accession>
<organism evidence="1 2">
    <name type="scientific">Gryllotalpicola reticulitermitis</name>
    <dbReference type="NCBI Taxonomy" id="1184153"/>
    <lineage>
        <taxon>Bacteria</taxon>
        <taxon>Bacillati</taxon>
        <taxon>Actinomycetota</taxon>
        <taxon>Actinomycetes</taxon>
        <taxon>Micrococcales</taxon>
        <taxon>Microbacteriaceae</taxon>
        <taxon>Gryllotalpicola</taxon>
    </lineage>
</organism>